<comment type="caution">
    <text evidence="3">Lacks conserved residue(s) required for the propagation of feature annotation.</text>
</comment>
<keyword evidence="7" id="KW-1185">Reference proteome</keyword>
<feature type="domain" description="Acylphosphatase-like" evidence="5">
    <location>
        <begin position="4"/>
        <end position="90"/>
    </location>
</feature>
<dbReference type="InterPro" id="IPR036046">
    <property type="entry name" value="Acylphosphatase-like_dom_sf"/>
</dbReference>
<dbReference type="GO" id="GO:0016787">
    <property type="term" value="F:hydrolase activity"/>
    <property type="evidence" value="ECO:0007669"/>
    <property type="project" value="UniProtKB-KW"/>
</dbReference>
<dbReference type="AlphaFoldDB" id="A0A840PUC8"/>
<evidence type="ECO:0000313" key="6">
    <source>
        <dbReference type="EMBL" id="MBB5148834.1"/>
    </source>
</evidence>
<sequence>MAKRAHIIINVAGKRFGNRFFIQQKALELGLKGNFRINENDQLEIDVEGKNQSIDEFLHFIQKGENLKSSLSIKTFDDLQGYEKLNFELM</sequence>
<accession>A0A840PUC8</accession>
<comment type="caution">
    <text evidence="6">The sequence shown here is derived from an EMBL/GenBank/DDBJ whole genome shotgun (WGS) entry which is preliminary data.</text>
</comment>
<evidence type="ECO:0000313" key="7">
    <source>
        <dbReference type="Proteomes" id="UP000557217"/>
    </source>
</evidence>
<keyword evidence="6" id="KW-0378">Hydrolase</keyword>
<dbReference type="PROSITE" id="PS51160">
    <property type="entry name" value="ACYLPHOSPHATASE_3"/>
    <property type="match status" value="1"/>
</dbReference>
<gene>
    <name evidence="6" type="ORF">HNR36_001220</name>
</gene>
<evidence type="ECO:0000256" key="3">
    <source>
        <dbReference type="PROSITE-ProRule" id="PRU00520"/>
    </source>
</evidence>
<evidence type="ECO:0000256" key="1">
    <source>
        <dbReference type="ARBA" id="ARBA00015991"/>
    </source>
</evidence>
<dbReference type="EMBL" id="JACHGZ010000010">
    <property type="protein sequence ID" value="MBB5148834.1"/>
    <property type="molecule type" value="Genomic_DNA"/>
</dbReference>
<evidence type="ECO:0000256" key="4">
    <source>
        <dbReference type="RuleBase" id="RU004168"/>
    </source>
</evidence>
<dbReference type="InterPro" id="IPR001792">
    <property type="entry name" value="Acylphosphatase-like_dom"/>
</dbReference>
<proteinExistence type="inferred from homology"/>
<dbReference type="Proteomes" id="UP000557217">
    <property type="component" value="Unassembled WGS sequence"/>
</dbReference>
<reference evidence="6 7" key="1">
    <citation type="submission" date="2020-08" db="EMBL/GenBank/DDBJ databases">
        <title>Genomic Encyclopedia of Type Strains, Phase IV (KMG-IV): sequencing the most valuable type-strain genomes for metagenomic binning, comparative biology and taxonomic classification.</title>
        <authorList>
            <person name="Goeker M."/>
        </authorList>
    </citation>
    <scope>NUCLEOTIDE SEQUENCE [LARGE SCALE GENOMIC DNA]</scope>
    <source>
        <strain evidence="6 7">DSM 10633</strain>
    </source>
</reference>
<evidence type="ECO:0000259" key="5">
    <source>
        <dbReference type="PROSITE" id="PS51160"/>
    </source>
</evidence>
<dbReference type="RefSeq" id="WP_210730766.1">
    <property type="nucleotide sequence ID" value="NZ_JAAXPW010000011.1"/>
</dbReference>
<evidence type="ECO:0000256" key="2">
    <source>
        <dbReference type="ARBA" id="ARBA00032904"/>
    </source>
</evidence>
<organism evidence="6 7">
    <name type="scientific">Ureibacillus thermosphaericus</name>
    <dbReference type="NCBI Taxonomy" id="51173"/>
    <lineage>
        <taxon>Bacteria</taxon>
        <taxon>Bacillati</taxon>
        <taxon>Bacillota</taxon>
        <taxon>Bacilli</taxon>
        <taxon>Bacillales</taxon>
        <taxon>Caryophanaceae</taxon>
        <taxon>Ureibacillus</taxon>
    </lineage>
</organism>
<comment type="similarity">
    <text evidence="4">Belongs to the acylphosphatase family.</text>
</comment>
<dbReference type="Gene3D" id="3.30.70.100">
    <property type="match status" value="1"/>
</dbReference>
<protein>
    <recommendedName>
        <fullName evidence="1">Acylphosphatase</fullName>
    </recommendedName>
    <alternativeName>
        <fullName evidence="2">Acylphosphate phosphohydrolase</fullName>
    </alternativeName>
</protein>
<dbReference type="SUPFAM" id="SSF54975">
    <property type="entry name" value="Acylphosphatase/BLUF domain-like"/>
    <property type="match status" value="1"/>
</dbReference>
<name>A0A840PUC8_URETH</name>
<dbReference type="Pfam" id="PF00708">
    <property type="entry name" value="Acylphosphatase"/>
    <property type="match status" value="1"/>
</dbReference>